<evidence type="ECO:0000259" key="6">
    <source>
        <dbReference type="PROSITE" id="PS50089"/>
    </source>
</evidence>
<dbReference type="InterPro" id="IPR017907">
    <property type="entry name" value="Znf_RING_CS"/>
</dbReference>
<dbReference type="InterPro" id="IPR001841">
    <property type="entry name" value="Znf_RING"/>
</dbReference>
<keyword evidence="3" id="KW-0862">Zinc</keyword>
<dbReference type="PROSITE" id="PS50089">
    <property type="entry name" value="ZF_RING_2"/>
    <property type="match status" value="1"/>
</dbReference>
<evidence type="ECO:0000313" key="7">
    <source>
        <dbReference type="EMBL" id="KAF7770346.1"/>
    </source>
</evidence>
<comment type="caution">
    <text evidence="7">The sequence shown here is derived from an EMBL/GenBank/DDBJ whole genome shotgun (WGS) entry which is preliminary data.</text>
</comment>
<reference evidence="7 8" key="1">
    <citation type="journal article" name="Sci. Rep.">
        <title>Telomere-to-telomere assembled and centromere annotated genomes of the two main subspecies of the button mushroom Agaricus bisporus reveal especially polymorphic chromosome ends.</title>
        <authorList>
            <person name="Sonnenberg A.S.M."/>
            <person name="Sedaghat-Telgerd N."/>
            <person name="Lavrijssen B."/>
            <person name="Ohm R.A."/>
            <person name="Hendrickx P.M."/>
            <person name="Scholtmeijer K."/>
            <person name="Baars J.J.P."/>
            <person name="van Peer A."/>
        </authorList>
    </citation>
    <scope>NUCLEOTIDE SEQUENCE [LARGE SCALE GENOMIC DNA]</scope>
    <source>
        <strain evidence="7 8">H119_p4</strain>
    </source>
</reference>
<name>A0A8H7EZH9_AGABI</name>
<dbReference type="PROSITE" id="PS00518">
    <property type="entry name" value="ZF_RING_1"/>
    <property type="match status" value="1"/>
</dbReference>
<feature type="region of interest" description="Disordered" evidence="5">
    <location>
        <begin position="321"/>
        <end position="367"/>
    </location>
</feature>
<gene>
    <name evidence="7" type="ORF">Agabi119p4_6320</name>
</gene>
<dbReference type="EMBL" id="JABXXO010000009">
    <property type="protein sequence ID" value="KAF7770346.1"/>
    <property type="molecule type" value="Genomic_DNA"/>
</dbReference>
<evidence type="ECO:0000256" key="5">
    <source>
        <dbReference type="SAM" id="MobiDB-lite"/>
    </source>
</evidence>
<dbReference type="Gene3D" id="3.30.40.10">
    <property type="entry name" value="Zinc/RING finger domain, C3HC4 (zinc finger)"/>
    <property type="match status" value="1"/>
</dbReference>
<dbReference type="SUPFAM" id="SSF57850">
    <property type="entry name" value="RING/U-box"/>
    <property type="match status" value="1"/>
</dbReference>
<evidence type="ECO:0000256" key="2">
    <source>
        <dbReference type="ARBA" id="ARBA00022771"/>
    </source>
</evidence>
<dbReference type="Pfam" id="PF00097">
    <property type="entry name" value="zf-C3HC4"/>
    <property type="match status" value="1"/>
</dbReference>
<dbReference type="InterPro" id="IPR013083">
    <property type="entry name" value="Znf_RING/FYVE/PHD"/>
</dbReference>
<keyword evidence="2 4" id="KW-0863">Zinc-finger</keyword>
<evidence type="ECO:0000313" key="8">
    <source>
        <dbReference type="Proteomes" id="UP000629468"/>
    </source>
</evidence>
<evidence type="ECO:0000256" key="4">
    <source>
        <dbReference type="PROSITE-ProRule" id="PRU00175"/>
    </source>
</evidence>
<feature type="region of interest" description="Disordered" evidence="5">
    <location>
        <begin position="271"/>
        <end position="294"/>
    </location>
</feature>
<accession>A0A8H7EZH9</accession>
<sequence>MSSIPSSLSVGGECPICLDLKDINIFEVYPCGHCFCKPCLVNLQPPPNKRKISCPLCRRTFHRDLERSKLGFQPVIYDSSNVGQVIEGINLMDKTCKTVSVKRAHNKLTKAAEEIDNDNAAKLLEAIEDFAKRIVPLFEEVELGRTRIQELENEQRHSSEHLTAKSRQVESLQQQCFELHSSNGVLEHKFLDALESAELLQTKTEESQRQLMEVKQSLVMREEEHRQAIDSLKRFKISDERKSEKVRGLKREVIELSQKLRQVREVREEEQDSWMDVDQEHKPTTTAPFGTDTHLPGLSSSNIAAADEGWNVTRNFGFEGMPRPGFGSRRDVDSKKMNRLTKKQPPGGSKASSNFPLNLDAKGRPKAAVHIGPKSTIRVAQRF</sequence>
<evidence type="ECO:0000256" key="1">
    <source>
        <dbReference type="ARBA" id="ARBA00022723"/>
    </source>
</evidence>
<dbReference type="Proteomes" id="UP000629468">
    <property type="component" value="Unassembled WGS sequence"/>
</dbReference>
<feature type="domain" description="RING-type" evidence="6">
    <location>
        <begin position="14"/>
        <end position="58"/>
    </location>
</feature>
<dbReference type="SMART" id="SM00184">
    <property type="entry name" value="RING"/>
    <property type="match status" value="1"/>
</dbReference>
<organism evidence="7 8">
    <name type="scientific">Agaricus bisporus var. burnettii</name>
    <dbReference type="NCBI Taxonomy" id="192524"/>
    <lineage>
        <taxon>Eukaryota</taxon>
        <taxon>Fungi</taxon>
        <taxon>Dikarya</taxon>
        <taxon>Basidiomycota</taxon>
        <taxon>Agaricomycotina</taxon>
        <taxon>Agaricomycetes</taxon>
        <taxon>Agaricomycetidae</taxon>
        <taxon>Agaricales</taxon>
        <taxon>Agaricineae</taxon>
        <taxon>Agaricaceae</taxon>
        <taxon>Agaricus</taxon>
    </lineage>
</organism>
<keyword evidence="1" id="KW-0479">Metal-binding</keyword>
<protein>
    <recommendedName>
        <fullName evidence="6">RING-type domain-containing protein</fullName>
    </recommendedName>
</protein>
<dbReference type="InterPro" id="IPR018957">
    <property type="entry name" value="Znf_C3HC4_RING-type"/>
</dbReference>
<evidence type="ECO:0000256" key="3">
    <source>
        <dbReference type="ARBA" id="ARBA00022833"/>
    </source>
</evidence>
<proteinExistence type="predicted"/>
<dbReference type="GO" id="GO:0008270">
    <property type="term" value="F:zinc ion binding"/>
    <property type="evidence" value="ECO:0007669"/>
    <property type="project" value="UniProtKB-KW"/>
</dbReference>
<dbReference type="AlphaFoldDB" id="A0A8H7EZH9"/>